<reference evidence="2" key="1">
    <citation type="submission" date="2015-10" db="EMBL/GenBank/DDBJ databases">
        <authorList>
            <person name="Gilbert D.G."/>
        </authorList>
    </citation>
    <scope>NUCLEOTIDE SEQUENCE</scope>
    <source>
        <strain evidence="2">Phyl III-seqv23</strain>
    </source>
</reference>
<dbReference type="Proteomes" id="UP000310553">
    <property type="component" value="Chromosome"/>
</dbReference>
<reference evidence="3 4" key="2">
    <citation type="submission" date="2019-04" db="EMBL/GenBank/DDBJ databases">
        <title>Complete Genome of UW386 and Higher Quality Genome of UW700.</title>
        <authorList>
            <person name="Jacobs J."/>
            <person name="Perez A."/>
            <person name="Steidl O."/>
            <person name="Allen C."/>
        </authorList>
    </citation>
    <scope>NUCLEOTIDE SEQUENCE [LARGE SCALE GENOMIC DNA]</scope>
    <source>
        <strain evidence="3 4">UW386</strain>
    </source>
</reference>
<evidence type="ECO:0000313" key="4">
    <source>
        <dbReference type="Proteomes" id="UP000310553"/>
    </source>
</evidence>
<dbReference type="EMBL" id="LN899819">
    <property type="protein sequence ID" value="CUV15033.1"/>
    <property type="molecule type" value="Genomic_DNA"/>
</dbReference>
<keyword evidence="1" id="KW-0732">Signal</keyword>
<sequence>MNGPAAFMTTLAVAVAAALAGCAGAPPAGGGKSAALARAAHRASPYLPMRVPDHADYYYGAYGGVDQLSVRLTASGNLIRLSYRVIDPAAAKVFADKNITPYLFGPRTGALLQVPAMDTVGQLRQVGQLEPGRSYWMVFSNKGNLIKAGDRVSVLAGAMHLDGLAVE</sequence>
<proteinExistence type="predicted"/>
<evidence type="ECO:0000313" key="3">
    <source>
        <dbReference type="EMBL" id="QCX48974.1"/>
    </source>
</evidence>
<evidence type="ECO:0000256" key="1">
    <source>
        <dbReference type="SAM" id="SignalP"/>
    </source>
</evidence>
<keyword evidence="2" id="KW-0472">Membrane</keyword>
<organism evidence="2">
    <name type="scientific">Ralstonia solanacearum</name>
    <name type="common">Pseudomonas solanacearum</name>
    <dbReference type="NCBI Taxonomy" id="305"/>
    <lineage>
        <taxon>Bacteria</taxon>
        <taxon>Pseudomonadati</taxon>
        <taxon>Pseudomonadota</taxon>
        <taxon>Betaproteobacteria</taxon>
        <taxon>Burkholderiales</taxon>
        <taxon>Burkholderiaceae</taxon>
        <taxon>Ralstonia</taxon>
        <taxon>Ralstonia solanacearum species complex</taxon>
    </lineage>
</organism>
<feature type="chain" id="PRO_5041044232" evidence="1">
    <location>
        <begin position="21"/>
        <end position="167"/>
    </location>
</feature>
<protein>
    <submittedName>
        <fullName evidence="2">Transmembrane protein</fullName>
    </submittedName>
</protein>
<name>A0A0S4TYD1_RALSL</name>
<feature type="signal peptide" evidence="1">
    <location>
        <begin position="1"/>
        <end position="20"/>
    </location>
</feature>
<dbReference type="EMBL" id="CP039339">
    <property type="protein sequence ID" value="QCX48974.1"/>
    <property type="molecule type" value="Genomic_DNA"/>
</dbReference>
<keyword evidence="2" id="KW-0812">Transmembrane</keyword>
<gene>
    <name evidence="3" type="ORF">E7Z57_07570</name>
    <name evidence="2" type="ORF">RUN39_v1_1080026</name>
</gene>
<accession>A0A0S4TYD1</accession>
<evidence type="ECO:0000313" key="2">
    <source>
        <dbReference type="EMBL" id="CUV15033.1"/>
    </source>
</evidence>
<dbReference type="AlphaFoldDB" id="A0A0S4TYD1"/>